<feature type="transmembrane region" description="Helical" evidence="1">
    <location>
        <begin position="41"/>
        <end position="60"/>
    </location>
</feature>
<evidence type="ECO:0000313" key="5">
    <source>
        <dbReference type="Proteomes" id="UP001253458"/>
    </source>
</evidence>
<dbReference type="RefSeq" id="WP_209818402.1">
    <property type="nucleotide sequence ID" value="NZ_JAVDTL010000006.1"/>
</dbReference>
<dbReference type="EMBL" id="JAVDTL010000006">
    <property type="protein sequence ID" value="MDR6768826.1"/>
    <property type="molecule type" value="Genomic_DNA"/>
</dbReference>
<keyword evidence="4" id="KW-1185">Reference proteome</keyword>
<evidence type="ECO:0000256" key="1">
    <source>
        <dbReference type="SAM" id="Phobius"/>
    </source>
</evidence>
<accession>A0AAJ2F2L5</accession>
<dbReference type="Proteomes" id="UP001253458">
    <property type="component" value="Unassembled WGS sequence"/>
</dbReference>
<dbReference type="EMBL" id="JAVDTS010000003">
    <property type="protein sequence ID" value="MDR6837542.1"/>
    <property type="molecule type" value="Genomic_DNA"/>
</dbReference>
<proteinExistence type="predicted"/>
<comment type="caution">
    <text evidence="2">The sequence shown here is derived from an EMBL/GenBank/DDBJ whole genome shotgun (WGS) entry which is preliminary data.</text>
</comment>
<feature type="transmembrane region" description="Helical" evidence="1">
    <location>
        <begin position="6"/>
        <end position="29"/>
    </location>
</feature>
<gene>
    <name evidence="2" type="ORF">J2W88_004130</name>
    <name evidence="3" type="ORF">J2W93_002380</name>
</gene>
<organism evidence="2 5">
    <name type="scientific">Acidovorax delafieldii</name>
    <name type="common">Pseudomonas delafieldii</name>
    <dbReference type="NCBI Taxonomy" id="47920"/>
    <lineage>
        <taxon>Bacteria</taxon>
        <taxon>Pseudomonadati</taxon>
        <taxon>Pseudomonadota</taxon>
        <taxon>Betaproteobacteria</taxon>
        <taxon>Burkholderiales</taxon>
        <taxon>Comamonadaceae</taxon>
        <taxon>Acidovorax</taxon>
    </lineage>
</organism>
<keyword evidence="1" id="KW-0472">Membrane</keyword>
<protein>
    <submittedName>
        <fullName evidence="2">CBS domain containing-hemolysin-like protein</fullName>
    </submittedName>
</protein>
<keyword evidence="1" id="KW-1133">Transmembrane helix</keyword>
<dbReference type="Proteomes" id="UP001249076">
    <property type="component" value="Unassembled WGS sequence"/>
</dbReference>
<evidence type="ECO:0000313" key="2">
    <source>
        <dbReference type="EMBL" id="MDR6768826.1"/>
    </source>
</evidence>
<dbReference type="AlphaFoldDB" id="A0AAJ2F2L5"/>
<feature type="transmembrane region" description="Helical" evidence="1">
    <location>
        <begin position="80"/>
        <end position="104"/>
    </location>
</feature>
<keyword evidence="1" id="KW-0812">Transmembrane</keyword>
<evidence type="ECO:0000313" key="4">
    <source>
        <dbReference type="Proteomes" id="UP001249076"/>
    </source>
</evidence>
<name>A0AAJ2F2L5_ACIDE</name>
<sequence length="106" mass="10660">MSSTAVTLLIAGAANLLPALFFMFTALLGSNGMNSAQGGKLLGTLAVLLVLGWLAALWLARHLAHWGQARGWSTVASVAAASGGAVVAFTVLALVSTLAALLWVGA</sequence>
<reference evidence="2 4" key="1">
    <citation type="submission" date="2023-07" db="EMBL/GenBank/DDBJ databases">
        <title>Sorghum-associated microbial communities from plants grown in Nebraska, USA.</title>
        <authorList>
            <person name="Schachtman D."/>
        </authorList>
    </citation>
    <scope>NUCLEOTIDE SEQUENCE</scope>
    <source>
        <strain evidence="3 4">BE105</strain>
        <strain evidence="2">BE69</strain>
    </source>
</reference>
<evidence type="ECO:0000313" key="3">
    <source>
        <dbReference type="EMBL" id="MDR6837542.1"/>
    </source>
</evidence>